<dbReference type="InterPro" id="IPR018584">
    <property type="entry name" value="GT87"/>
</dbReference>
<organism evidence="9 10">
    <name type="scientific">Dactylosporangium cerinum</name>
    <dbReference type="NCBI Taxonomy" id="1434730"/>
    <lineage>
        <taxon>Bacteria</taxon>
        <taxon>Bacillati</taxon>
        <taxon>Actinomycetota</taxon>
        <taxon>Actinomycetes</taxon>
        <taxon>Micromonosporales</taxon>
        <taxon>Micromonosporaceae</taxon>
        <taxon>Dactylosporangium</taxon>
    </lineage>
</organism>
<evidence type="ECO:0000256" key="4">
    <source>
        <dbReference type="ARBA" id="ARBA00022692"/>
    </source>
</evidence>
<evidence type="ECO:0000256" key="5">
    <source>
        <dbReference type="ARBA" id="ARBA00022989"/>
    </source>
</evidence>
<keyword evidence="4 8" id="KW-0812">Transmembrane</keyword>
<keyword evidence="6 8" id="KW-0472">Membrane</keyword>
<evidence type="ECO:0000256" key="8">
    <source>
        <dbReference type="SAM" id="Phobius"/>
    </source>
</evidence>
<keyword evidence="10" id="KW-1185">Reference proteome</keyword>
<feature type="transmembrane region" description="Helical" evidence="8">
    <location>
        <begin position="339"/>
        <end position="367"/>
    </location>
</feature>
<protein>
    <submittedName>
        <fullName evidence="9">Glycosyltransferase 87 family protein</fullName>
    </submittedName>
</protein>
<reference evidence="10" key="1">
    <citation type="journal article" date="2019" name="Int. J. Syst. Evol. Microbiol.">
        <title>The Global Catalogue of Microorganisms (GCM) 10K type strain sequencing project: providing services to taxonomists for standard genome sequencing and annotation.</title>
        <authorList>
            <consortium name="The Broad Institute Genomics Platform"/>
            <consortium name="The Broad Institute Genome Sequencing Center for Infectious Disease"/>
            <person name="Wu L."/>
            <person name="Ma J."/>
        </authorList>
    </citation>
    <scope>NUCLEOTIDE SEQUENCE [LARGE SCALE GENOMIC DNA]</scope>
    <source>
        <strain evidence="10">CGMCC 4.7152</strain>
    </source>
</reference>
<evidence type="ECO:0000256" key="7">
    <source>
        <dbReference type="ARBA" id="ARBA00024033"/>
    </source>
</evidence>
<accession>A0ABV9W676</accession>
<gene>
    <name evidence="9" type="ORF">ACFPIJ_34040</name>
</gene>
<comment type="caution">
    <text evidence="9">The sequence shown here is derived from an EMBL/GenBank/DDBJ whole genome shotgun (WGS) entry which is preliminary data.</text>
</comment>
<evidence type="ECO:0000256" key="6">
    <source>
        <dbReference type="ARBA" id="ARBA00023136"/>
    </source>
</evidence>
<comment type="similarity">
    <text evidence="7">Belongs to the glycosyltransferase 87 family.</text>
</comment>
<feature type="transmembrane region" description="Helical" evidence="8">
    <location>
        <begin position="373"/>
        <end position="392"/>
    </location>
</feature>
<feature type="transmembrane region" description="Helical" evidence="8">
    <location>
        <begin position="399"/>
        <end position="417"/>
    </location>
</feature>
<evidence type="ECO:0000256" key="2">
    <source>
        <dbReference type="ARBA" id="ARBA00022475"/>
    </source>
</evidence>
<name>A0ABV9W676_9ACTN</name>
<feature type="transmembrane region" description="Helical" evidence="8">
    <location>
        <begin position="155"/>
        <end position="172"/>
    </location>
</feature>
<feature type="transmembrane region" description="Helical" evidence="8">
    <location>
        <begin position="304"/>
        <end position="327"/>
    </location>
</feature>
<evidence type="ECO:0000256" key="3">
    <source>
        <dbReference type="ARBA" id="ARBA00022679"/>
    </source>
</evidence>
<evidence type="ECO:0000256" key="1">
    <source>
        <dbReference type="ARBA" id="ARBA00004651"/>
    </source>
</evidence>
<dbReference type="Pfam" id="PF09594">
    <property type="entry name" value="GT87"/>
    <property type="match status" value="1"/>
</dbReference>
<keyword evidence="2" id="KW-1003">Cell membrane</keyword>
<evidence type="ECO:0000313" key="10">
    <source>
        <dbReference type="Proteomes" id="UP001595912"/>
    </source>
</evidence>
<dbReference type="RefSeq" id="WP_380121309.1">
    <property type="nucleotide sequence ID" value="NZ_JBHSIU010000046.1"/>
</dbReference>
<feature type="transmembrane region" description="Helical" evidence="8">
    <location>
        <begin position="223"/>
        <end position="245"/>
    </location>
</feature>
<keyword evidence="3" id="KW-0808">Transferase</keyword>
<evidence type="ECO:0000313" key="9">
    <source>
        <dbReference type="EMBL" id="MFC5002837.1"/>
    </source>
</evidence>
<feature type="transmembrane region" description="Helical" evidence="8">
    <location>
        <begin position="48"/>
        <end position="65"/>
    </location>
</feature>
<dbReference type="EMBL" id="JBHSIU010000046">
    <property type="protein sequence ID" value="MFC5002837.1"/>
    <property type="molecule type" value="Genomic_DNA"/>
</dbReference>
<proteinExistence type="inferred from homology"/>
<keyword evidence="5 8" id="KW-1133">Transmembrane helix</keyword>
<dbReference type="Proteomes" id="UP001595912">
    <property type="component" value="Unassembled WGS sequence"/>
</dbReference>
<sequence length="449" mass="47263">MTARRIAAATCLVATVAAVFLPGRWYLLMWVPFAAGAYLVCRLDRRTALVLVLLGGAALPLAAAIEPPNSSDDMYRYVWDGRVQRAGVDPYRFPPSAPELTGLRDGFLWPDASNWCVPSGCTRINRPDVPTIYPPVAEALFAAVPPGHRERPMQLTMSAFAFGTAVLLWCALRRLGRDPRRAVLWAWCPLVALEAGNNAHVDVVAVGVAAAALYVLARARTGRAAALGGLLLGLAVATKLTPALLGPAVLRRRPVSVAVAAAGAITAVYLPHILAVGPAVLGYLPGYLHEEGYSNGSRFALVSLLLPAPLVAPAAVLLLVTAALYALRTADPDRPWRGAAVMVAAALLVTAPAYPWYSMLLVMLIAYGAPAEWLVLALAGTLTQLASDLGLATSVVQRAGYGAALVVIVAGIGSRHASRCAAAPDRPLAADRRPRAASRGARLRTPLDL</sequence>
<comment type="subcellular location">
    <subcellularLocation>
        <location evidence="1">Cell membrane</location>
        <topology evidence="1">Multi-pass membrane protein</topology>
    </subcellularLocation>
</comment>
<feature type="transmembrane region" description="Helical" evidence="8">
    <location>
        <begin position="257"/>
        <end position="284"/>
    </location>
</feature>